<dbReference type="Proteomes" id="UP000655044">
    <property type="component" value="Unassembled WGS sequence"/>
</dbReference>
<comment type="caution">
    <text evidence="2">The sequence shown here is derived from an EMBL/GenBank/DDBJ whole genome shotgun (WGS) entry which is preliminary data.</text>
</comment>
<keyword evidence="3" id="KW-1185">Reference proteome</keyword>
<protein>
    <submittedName>
        <fullName evidence="2">Uncharacterized protein</fullName>
    </submittedName>
</protein>
<reference evidence="2" key="1">
    <citation type="submission" date="2021-01" db="EMBL/GenBank/DDBJ databases">
        <title>Whole genome shotgun sequence of Planobispora rosea NBRC 15558.</title>
        <authorList>
            <person name="Komaki H."/>
            <person name="Tamura T."/>
        </authorList>
    </citation>
    <scope>NUCLEOTIDE SEQUENCE</scope>
    <source>
        <strain evidence="2">NBRC 15558</strain>
    </source>
</reference>
<feature type="region of interest" description="Disordered" evidence="1">
    <location>
        <begin position="50"/>
        <end position="82"/>
    </location>
</feature>
<dbReference type="EMBL" id="BOOI01000064">
    <property type="protein sequence ID" value="GIH87645.1"/>
    <property type="molecule type" value="Genomic_DNA"/>
</dbReference>
<evidence type="ECO:0000256" key="1">
    <source>
        <dbReference type="SAM" id="MobiDB-lite"/>
    </source>
</evidence>
<gene>
    <name evidence="2" type="ORF">Pro02_60530</name>
</gene>
<feature type="compositionally biased region" description="Basic and acidic residues" evidence="1">
    <location>
        <begin position="100"/>
        <end position="109"/>
    </location>
</feature>
<dbReference type="AlphaFoldDB" id="A0A8J3S6I5"/>
<feature type="region of interest" description="Disordered" evidence="1">
    <location>
        <begin position="1"/>
        <end position="30"/>
    </location>
</feature>
<name>A0A8J3S6I5_PLARO</name>
<feature type="compositionally biased region" description="Basic and acidic residues" evidence="1">
    <location>
        <begin position="12"/>
        <end position="30"/>
    </location>
</feature>
<sequence length="125" mass="13824">MTGARPQDGDGDERRERQQDAQQDLEERMERHGISFVLVVDTYARGRRSSRTLPISREGHPAGLPDSGTVLTDEVSDGGYSPPLLPLSAQLRAQVNCPRPEGRSTADRSRGRRVFAHGYSLGPQR</sequence>
<accession>A0A8J3S6I5</accession>
<organism evidence="2 3">
    <name type="scientific">Planobispora rosea</name>
    <dbReference type="NCBI Taxonomy" id="35762"/>
    <lineage>
        <taxon>Bacteria</taxon>
        <taxon>Bacillati</taxon>
        <taxon>Actinomycetota</taxon>
        <taxon>Actinomycetes</taxon>
        <taxon>Streptosporangiales</taxon>
        <taxon>Streptosporangiaceae</taxon>
        <taxon>Planobispora</taxon>
    </lineage>
</organism>
<feature type="region of interest" description="Disordered" evidence="1">
    <location>
        <begin position="96"/>
        <end position="125"/>
    </location>
</feature>
<proteinExistence type="predicted"/>
<evidence type="ECO:0000313" key="3">
    <source>
        <dbReference type="Proteomes" id="UP000655044"/>
    </source>
</evidence>
<evidence type="ECO:0000313" key="2">
    <source>
        <dbReference type="EMBL" id="GIH87645.1"/>
    </source>
</evidence>